<evidence type="ECO:0000313" key="1">
    <source>
        <dbReference type="EnsemblFungi" id="FOXG_04768P0"/>
    </source>
</evidence>
<evidence type="ECO:0000313" key="2">
    <source>
        <dbReference type="Proteomes" id="UP000002489"/>
    </source>
</evidence>
<reference evidence="2" key="1">
    <citation type="journal article" date="2012" name="Mol. Plant Microbe Interact.">
        <title>A highly conserved effector in Fusarium oxysporum is required for full virulence on Arabidopsis.</title>
        <authorList>
            <person name="Thatcher L.F."/>
            <person name="Gardiner D.M."/>
            <person name="Kazan K."/>
            <person name="Manners J."/>
        </authorList>
    </citation>
    <scope>NUCLEOTIDE SEQUENCE [LARGE SCALE GENOMIC DNA]</scope>
    <source>
        <strain evidence="2">Fo5176</strain>
    </source>
</reference>
<reference evidence="1" key="2">
    <citation type="submission" date="2025-08" db="UniProtKB">
        <authorList>
            <consortium name="EnsemblFungi"/>
        </authorList>
    </citation>
    <scope>IDENTIFICATION</scope>
    <source>
        <strain evidence="1">4287 / CBS 123668 / FGSC 9935 / NRRL 34936</strain>
    </source>
</reference>
<protein>
    <submittedName>
        <fullName evidence="1">Uncharacterized protein</fullName>
    </submittedName>
</protein>
<dbReference type="Proteomes" id="UP000002489">
    <property type="component" value="Unassembled WGS sequence"/>
</dbReference>
<name>A0A0D2XLE4_FUSOF</name>
<proteinExistence type="predicted"/>
<dbReference type="EnsemblFungi" id="FOXG_04768T0">
    <property type="protein sequence ID" value="FOXG_04768P0"/>
    <property type="gene ID" value="FOXG_04768"/>
</dbReference>
<organism evidence="1 2">
    <name type="scientific">Fusarium oxysporum (strain Fo5176)</name>
    <name type="common">Fusarium vascular wilt</name>
    <dbReference type="NCBI Taxonomy" id="660025"/>
    <lineage>
        <taxon>Eukaryota</taxon>
        <taxon>Fungi</taxon>
        <taxon>Dikarya</taxon>
        <taxon>Ascomycota</taxon>
        <taxon>Pezizomycotina</taxon>
        <taxon>Sordariomycetes</taxon>
        <taxon>Hypocreomycetidae</taxon>
        <taxon>Hypocreales</taxon>
        <taxon>Nectriaceae</taxon>
        <taxon>Fusarium</taxon>
        <taxon>Fusarium oxysporum species complex</taxon>
    </lineage>
</organism>
<accession>A0A0D2XLE4</accession>
<sequence length="156" mass="16991">MAVVVVENVADDIVMDVDLSDTAGVESGEVDETGDVDVTENADSEEAVDDKYVSLGSGIENRRGGDDIANAVSPFGDGIPHGSLRYFDEESSGVPVSSFATLTPLTKTRTLSPELAFVSFWISVILEVKCLRQWYKSLGMYRQELRMSRSNFQLTG</sequence>
<dbReference type="AlphaFoldDB" id="A0A0D2XLE4"/>